<evidence type="ECO:0000256" key="3">
    <source>
        <dbReference type="ARBA" id="ARBA00023015"/>
    </source>
</evidence>
<dbReference type="InterPro" id="IPR015424">
    <property type="entry name" value="PyrdxlP-dep_Trfase"/>
</dbReference>
<accession>A0A191ZHX5</accession>
<dbReference type="InterPro" id="IPR000524">
    <property type="entry name" value="Tscrpt_reg_HTH_GntR"/>
</dbReference>
<dbReference type="InterPro" id="IPR004839">
    <property type="entry name" value="Aminotransferase_I/II_large"/>
</dbReference>
<dbReference type="Proteomes" id="UP000078596">
    <property type="component" value="Chromosome"/>
</dbReference>
<dbReference type="AlphaFoldDB" id="A0A191ZHX5"/>
<keyword evidence="4" id="KW-0238">DNA-binding</keyword>
<evidence type="ECO:0000256" key="2">
    <source>
        <dbReference type="ARBA" id="ARBA00022898"/>
    </source>
</evidence>
<reference evidence="7 8" key="1">
    <citation type="submission" date="2016-06" db="EMBL/GenBank/DDBJ databases">
        <title>Insight into the functional genes involving in sulfur oxidation in Pearl River water.</title>
        <authorList>
            <person name="Luo J."/>
            <person name="Tan X."/>
            <person name="Lin W."/>
        </authorList>
    </citation>
    <scope>NUCLEOTIDE SEQUENCE [LARGE SCALE GENOMIC DNA]</scope>
    <source>
        <strain evidence="7 8">LS2</strain>
    </source>
</reference>
<feature type="domain" description="HTH gntR-type" evidence="6">
    <location>
        <begin position="26"/>
        <end position="94"/>
    </location>
</feature>
<gene>
    <name evidence="7" type="ORF">A9404_08950</name>
</gene>
<protein>
    <submittedName>
        <fullName evidence="7">GntR family transcriptional regulator</fullName>
    </submittedName>
</protein>
<dbReference type="Pfam" id="PF00392">
    <property type="entry name" value="GntR"/>
    <property type="match status" value="1"/>
</dbReference>
<dbReference type="CDD" id="cd07377">
    <property type="entry name" value="WHTH_GntR"/>
    <property type="match status" value="1"/>
</dbReference>
<dbReference type="SUPFAM" id="SSF46785">
    <property type="entry name" value="Winged helix' DNA-binding domain"/>
    <property type="match status" value="1"/>
</dbReference>
<evidence type="ECO:0000313" key="7">
    <source>
        <dbReference type="EMBL" id="ANJ67496.1"/>
    </source>
</evidence>
<dbReference type="InterPro" id="IPR015421">
    <property type="entry name" value="PyrdxlP-dep_Trfase_major"/>
</dbReference>
<dbReference type="SMART" id="SM00345">
    <property type="entry name" value="HTH_GNTR"/>
    <property type="match status" value="1"/>
</dbReference>
<dbReference type="InterPro" id="IPR051446">
    <property type="entry name" value="HTH_trans_reg/aminotransferase"/>
</dbReference>
<dbReference type="InterPro" id="IPR036390">
    <property type="entry name" value="WH_DNA-bd_sf"/>
</dbReference>
<evidence type="ECO:0000256" key="4">
    <source>
        <dbReference type="ARBA" id="ARBA00023125"/>
    </source>
</evidence>
<dbReference type="SUPFAM" id="SSF53383">
    <property type="entry name" value="PLP-dependent transferases"/>
    <property type="match status" value="1"/>
</dbReference>
<evidence type="ECO:0000259" key="6">
    <source>
        <dbReference type="PROSITE" id="PS50949"/>
    </source>
</evidence>
<comment type="similarity">
    <text evidence="1">In the C-terminal section; belongs to the class-I pyridoxal-phosphate-dependent aminotransferase family.</text>
</comment>
<keyword evidence="2" id="KW-0663">Pyridoxal phosphate</keyword>
<dbReference type="Gene3D" id="1.10.10.10">
    <property type="entry name" value="Winged helix-like DNA-binding domain superfamily/Winged helix DNA-binding domain"/>
    <property type="match status" value="1"/>
</dbReference>
<dbReference type="Gene3D" id="3.40.640.10">
    <property type="entry name" value="Type I PLP-dependent aspartate aminotransferase-like (Major domain)"/>
    <property type="match status" value="1"/>
</dbReference>
<evidence type="ECO:0000256" key="1">
    <source>
        <dbReference type="ARBA" id="ARBA00005384"/>
    </source>
</evidence>
<dbReference type="CDD" id="cd00609">
    <property type="entry name" value="AAT_like"/>
    <property type="match status" value="1"/>
</dbReference>
<keyword evidence="5" id="KW-0804">Transcription</keyword>
<dbReference type="PRINTS" id="PR00035">
    <property type="entry name" value="HTHGNTR"/>
</dbReference>
<proteinExistence type="inferred from homology"/>
<dbReference type="STRING" id="1860122.A9404_08950"/>
<dbReference type="KEGG" id="haz:A9404_08950"/>
<dbReference type="PROSITE" id="PS50949">
    <property type="entry name" value="HTH_GNTR"/>
    <property type="match status" value="1"/>
</dbReference>
<dbReference type="GO" id="GO:0030170">
    <property type="term" value="F:pyridoxal phosphate binding"/>
    <property type="evidence" value="ECO:0007669"/>
    <property type="project" value="InterPro"/>
</dbReference>
<dbReference type="PANTHER" id="PTHR46577:SF1">
    <property type="entry name" value="HTH-TYPE TRANSCRIPTIONAL REGULATORY PROTEIN GABR"/>
    <property type="match status" value="1"/>
</dbReference>
<dbReference type="GO" id="GO:0003700">
    <property type="term" value="F:DNA-binding transcription factor activity"/>
    <property type="evidence" value="ECO:0007669"/>
    <property type="project" value="InterPro"/>
</dbReference>
<name>A0A191ZHX5_9GAMM</name>
<keyword evidence="3" id="KW-0805">Transcription regulation</keyword>
<keyword evidence="8" id="KW-1185">Reference proteome</keyword>
<dbReference type="GO" id="GO:0003677">
    <property type="term" value="F:DNA binding"/>
    <property type="evidence" value="ECO:0007669"/>
    <property type="project" value="UniProtKB-KW"/>
</dbReference>
<dbReference type="PANTHER" id="PTHR46577">
    <property type="entry name" value="HTH-TYPE TRANSCRIPTIONAL REGULATORY PROTEIN GABR"/>
    <property type="match status" value="1"/>
</dbReference>
<dbReference type="Pfam" id="PF00155">
    <property type="entry name" value="Aminotran_1_2"/>
    <property type="match status" value="1"/>
</dbReference>
<sequence>MTILESLTISDWLRTELKQGRFPPRMPAHRRVYESIRRAIANEHLTPGTRLPSTRSLAQDLDLSRNTLLAAFEQLHEEGYVVSQVGSGTRVADTLPESFLVLDEAQAQGGQEAAKRPAILSRRGTMAAGPVDQPSHEVQPFTPGEDDFSAFPTRLWRRLLNRQWRDPQPAYLDYGHAGGHLPLRRAIANYLRMSRTVNLTVEQVLITSGTQQSIDLCARMLTDVGDRVWVESPCYWGARRVLEVNGLDLHPVPVDDEGMAPGNRDFRRPPRLIYTTPSHQYPKGVVMSYGRRRLLLDYAASRGAWILEDDYDSEFRFEGRPLSSLQGMDQNGCVLYMGTFSKVMYPGIKLGYIVVPPDLADSFKRGLYELQRPGQVVIQAALAEFIEEGHFSTHIRRLRQIYKERRQLLQKVLAPVATVGARLPPAGSGLHLVVELPAHCDDVRVAELAAEQGLRVYPLSLYGVGEKREKGLIVGYAYAATERITPYGRILADVIQAALSS</sequence>
<organism evidence="7 8">
    <name type="scientific">Halothiobacillus diazotrophicus</name>
    <dbReference type="NCBI Taxonomy" id="1860122"/>
    <lineage>
        <taxon>Bacteria</taxon>
        <taxon>Pseudomonadati</taxon>
        <taxon>Pseudomonadota</taxon>
        <taxon>Gammaproteobacteria</taxon>
        <taxon>Chromatiales</taxon>
        <taxon>Halothiobacillaceae</taxon>
        <taxon>Halothiobacillus</taxon>
    </lineage>
</organism>
<dbReference type="EMBL" id="CP016027">
    <property type="protein sequence ID" value="ANJ67496.1"/>
    <property type="molecule type" value="Genomic_DNA"/>
</dbReference>
<dbReference type="InterPro" id="IPR036388">
    <property type="entry name" value="WH-like_DNA-bd_sf"/>
</dbReference>
<evidence type="ECO:0000313" key="8">
    <source>
        <dbReference type="Proteomes" id="UP000078596"/>
    </source>
</evidence>
<evidence type="ECO:0000256" key="5">
    <source>
        <dbReference type="ARBA" id="ARBA00023163"/>
    </source>
</evidence>